<dbReference type="GO" id="GO:0008237">
    <property type="term" value="F:metallopeptidase activity"/>
    <property type="evidence" value="ECO:0007669"/>
    <property type="project" value="UniProtKB-KW"/>
</dbReference>
<reference evidence="2" key="1">
    <citation type="journal article" date="2019" name="PLoS Negl. Trop. Dis.">
        <title>Revisiting the worldwide diversity of Leptospira species in the environment.</title>
        <authorList>
            <person name="Vincent A.T."/>
            <person name="Schiettekatte O."/>
            <person name="Bourhy P."/>
            <person name="Veyrier F.J."/>
            <person name="Picardeau M."/>
        </authorList>
    </citation>
    <scope>NUCLEOTIDE SEQUENCE [LARGE SCALE GENOMIC DNA]</scope>
    <source>
        <strain evidence="2">201702455</strain>
    </source>
</reference>
<dbReference type="AlphaFoldDB" id="A0A4R9K1U2"/>
<evidence type="ECO:0000313" key="2">
    <source>
        <dbReference type="EMBL" id="TGL58794.1"/>
    </source>
</evidence>
<evidence type="ECO:0000313" key="3">
    <source>
        <dbReference type="Proteomes" id="UP000297762"/>
    </source>
</evidence>
<dbReference type="PANTHER" id="PTHR36844">
    <property type="entry name" value="PROTEASE PRSW"/>
    <property type="match status" value="1"/>
</dbReference>
<feature type="transmembrane region" description="Helical" evidence="1">
    <location>
        <begin position="299"/>
        <end position="326"/>
    </location>
</feature>
<keyword evidence="3" id="KW-1185">Reference proteome</keyword>
<keyword evidence="2" id="KW-0378">Hydrolase</keyword>
<organism evidence="2 3">
    <name type="scientific">Leptospira sarikeiensis</name>
    <dbReference type="NCBI Taxonomy" id="2484943"/>
    <lineage>
        <taxon>Bacteria</taxon>
        <taxon>Pseudomonadati</taxon>
        <taxon>Spirochaetota</taxon>
        <taxon>Spirochaetia</taxon>
        <taxon>Leptospirales</taxon>
        <taxon>Leptospiraceae</taxon>
        <taxon>Leptospira</taxon>
    </lineage>
</organism>
<dbReference type="GO" id="GO:0006508">
    <property type="term" value="P:proteolysis"/>
    <property type="evidence" value="ECO:0007669"/>
    <property type="project" value="UniProtKB-KW"/>
</dbReference>
<feature type="transmembrane region" description="Helical" evidence="1">
    <location>
        <begin position="139"/>
        <end position="157"/>
    </location>
</feature>
<dbReference type="Pfam" id="PF13367">
    <property type="entry name" value="PrsW-protease"/>
    <property type="match status" value="1"/>
</dbReference>
<feature type="transmembrane region" description="Helical" evidence="1">
    <location>
        <begin position="106"/>
        <end position="127"/>
    </location>
</feature>
<dbReference type="Proteomes" id="UP000297762">
    <property type="component" value="Unassembled WGS sequence"/>
</dbReference>
<dbReference type="PANTHER" id="PTHR36844:SF1">
    <property type="entry name" value="PROTEASE PRSW"/>
    <property type="match status" value="1"/>
</dbReference>
<name>A0A4R9K1U2_9LEPT</name>
<keyword evidence="2" id="KW-0645">Protease</keyword>
<comment type="caution">
    <text evidence="2">The sequence shown here is derived from an EMBL/GenBank/DDBJ whole genome shotgun (WGS) entry which is preliminary data.</text>
</comment>
<feature type="transmembrane region" description="Helical" evidence="1">
    <location>
        <begin position="274"/>
        <end position="293"/>
    </location>
</feature>
<dbReference type="OrthoDB" id="337558at2"/>
<feature type="transmembrane region" description="Helical" evidence="1">
    <location>
        <begin position="198"/>
        <end position="216"/>
    </location>
</feature>
<dbReference type="EMBL" id="RQGF01000035">
    <property type="protein sequence ID" value="TGL58794.1"/>
    <property type="molecule type" value="Genomic_DNA"/>
</dbReference>
<dbReference type="RefSeq" id="WP_135651041.1">
    <property type="nucleotide sequence ID" value="NZ_RQGF01000035.1"/>
</dbReference>
<gene>
    <name evidence="2" type="ORF">EHQ64_17250</name>
</gene>
<sequence>MSGFQDWLFLGKPISAIFAAWFYWDFYRRTYYSGQGKSFTTLSFFYGMIATGFALAWEIIVFDLFENSPIFFKALMIGAIPEETSKAILILLFLKQFKSSSNLADGLYFGLTLGASFGCIENVFYSFKLDFWQGLLRAGTSLPLHTFSGGILGFFILKKLQSRKGNLSYLDLVSVFLLLTGLHGLYNFLLIQGGLGTVYIPLLLGLSFLILELLVVQAEVTLPFELLQAENLFVDDYSMIRKFSRYDSWLRAAQSKENIKEIPLLRDLSTIRSFVSVLLFGVPIFCLNFYLFVPEWIPYYLANISTLEFITLFMEYPAWLGFLFLLRGMINPSFFRERILKIPLFLSVNLGKEGEEEPSLAYSLSRKGFYSPVIREPELNKETEVSFYIAGKNFEKIPVVPVWKNFRPEDPEHESGALYRFPKIPWALLTWRWFIRLKQQYRNTLDAFSGIKT</sequence>
<proteinExistence type="predicted"/>
<feature type="transmembrane region" description="Helical" evidence="1">
    <location>
        <begin position="44"/>
        <end position="65"/>
    </location>
</feature>
<keyword evidence="1" id="KW-0472">Membrane</keyword>
<keyword evidence="1" id="KW-1133">Transmembrane helix</keyword>
<dbReference type="InterPro" id="IPR026898">
    <property type="entry name" value="PrsW"/>
</dbReference>
<evidence type="ECO:0000256" key="1">
    <source>
        <dbReference type="SAM" id="Phobius"/>
    </source>
</evidence>
<accession>A0A4R9K1U2</accession>
<feature type="transmembrane region" description="Helical" evidence="1">
    <location>
        <begin position="169"/>
        <end position="186"/>
    </location>
</feature>
<protein>
    <submittedName>
        <fullName evidence="2">PrsW family intramembrane metalloprotease</fullName>
    </submittedName>
</protein>
<keyword evidence="2" id="KW-0482">Metalloprotease</keyword>
<feature type="transmembrane region" description="Helical" evidence="1">
    <location>
        <begin position="6"/>
        <end position="24"/>
    </location>
</feature>
<keyword evidence="1" id="KW-0812">Transmembrane</keyword>